<evidence type="ECO:0000313" key="1">
    <source>
        <dbReference type="EMBL" id="SVC62932.1"/>
    </source>
</evidence>
<dbReference type="AlphaFoldDB" id="A0A382NT71"/>
<protein>
    <submittedName>
        <fullName evidence="1">Uncharacterized protein</fullName>
    </submittedName>
</protein>
<gene>
    <name evidence="1" type="ORF">METZ01_LOCUS315786</name>
</gene>
<reference evidence="1" key="1">
    <citation type="submission" date="2018-05" db="EMBL/GenBank/DDBJ databases">
        <authorList>
            <person name="Lanie J.A."/>
            <person name="Ng W.-L."/>
            <person name="Kazmierczak K.M."/>
            <person name="Andrzejewski T.M."/>
            <person name="Davidsen T.M."/>
            <person name="Wayne K.J."/>
            <person name="Tettelin H."/>
            <person name="Glass J.I."/>
            <person name="Rusch D."/>
            <person name="Podicherti R."/>
            <person name="Tsui H.-C.T."/>
            <person name="Winkler M.E."/>
        </authorList>
    </citation>
    <scope>NUCLEOTIDE SEQUENCE</scope>
</reference>
<sequence>METLLVDRPEQTFFDDPALDRAFGVVMALATEVYVQRDRLRALERQLQEASILNIDNLNGEPSDAERQANAIDREQFVEGLLINLLGKQQAKGAI</sequence>
<accession>A0A382NT71</accession>
<organism evidence="1">
    <name type="scientific">marine metagenome</name>
    <dbReference type="NCBI Taxonomy" id="408172"/>
    <lineage>
        <taxon>unclassified sequences</taxon>
        <taxon>metagenomes</taxon>
        <taxon>ecological metagenomes</taxon>
    </lineage>
</organism>
<proteinExistence type="predicted"/>
<name>A0A382NT71_9ZZZZ</name>
<dbReference type="EMBL" id="UINC01101815">
    <property type="protein sequence ID" value="SVC62932.1"/>
    <property type="molecule type" value="Genomic_DNA"/>
</dbReference>